<dbReference type="Pfam" id="PF12920">
    <property type="entry name" value="TcdA_TcdB_pore"/>
    <property type="match status" value="1"/>
</dbReference>
<dbReference type="InterPro" id="IPR024772">
    <property type="entry name" value="TcdA/TcdB_N"/>
</dbReference>
<dbReference type="eggNOG" id="COG5263">
    <property type="taxonomic scope" value="Bacteria"/>
</dbReference>
<evidence type="ECO:0000313" key="5">
    <source>
        <dbReference type="Proteomes" id="UP000002704"/>
    </source>
</evidence>
<dbReference type="InterPro" id="IPR024769">
    <property type="entry name" value="TcdA/TcdB_pore_forming"/>
</dbReference>
<evidence type="ECO:0000259" key="3">
    <source>
        <dbReference type="Pfam" id="PF12920"/>
    </source>
</evidence>
<dbReference type="InterPro" id="IPR029044">
    <property type="entry name" value="Nucleotide-diphossugar_trans"/>
</dbReference>
<dbReference type="RefSeq" id="WP_011332256.1">
    <property type="nucleotide sequence ID" value="NC_007492.2"/>
</dbReference>
<protein>
    <submittedName>
        <fullName evidence="4">Putative toxin A</fullName>
    </submittedName>
</protein>
<gene>
    <name evidence="4" type="ordered locus">Pfl01_0608</name>
</gene>
<dbReference type="CDD" id="cd20495">
    <property type="entry name" value="C58_PaToxP-like"/>
    <property type="match status" value="1"/>
</dbReference>
<dbReference type="SUPFAM" id="SSF53448">
    <property type="entry name" value="Nucleotide-diphospho-sugar transferases"/>
    <property type="match status" value="1"/>
</dbReference>
<accession>Q3KIQ4</accession>
<evidence type="ECO:0000259" key="2">
    <source>
        <dbReference type="Pfam" id="PF12919"/>
    </source>
</evidence>
<dbReference type="eggNOG" id="COG3774">
    <property type="taxonomic scope" value="Bacteria"/>
</dbReference>
<feature type="domain" description="TcdA/TcdB toxin pore forming" evidence="3">
    <location>
        <begin position="1070"/>
        <end position="1717"/>
    </location>
</feature>
<organism evidence="4 5">
    <name type="scientific">Pseudomonas fluorescens (strain Pf0-1)</name>
    <dbReference type="NCBI Taxonomy" id="205922"/>
    <lineage>
        <taxon>Bacteria</taxon>
        <taxon>Pseudomonadati</taxon>
        <taxon>Pseudomonadota</taxon>
        <taxon>Gammaproteobacteria</taxon>
        <taxon>Pseudomonadales</taxon>
        <taxon>Pseudomonadaceae</taxon>
        <taxon>Pseudomonas</taxon>
    </lineage>
</organism>
<feature type="domain" description="GT44" evidence="2">
    <location>
        <begin position="126"/>
        <end position="514"/>
    </location>
</feature>
<dbReference type="CAZy" id="GT44">
    <property type="family name" value="Glycosyltransferase Family 44"/>
</dbReference>
<dbReference type="EMBL" id="CP000094">
    <property type="protein sequence ID" value="ABA72352.1"/>
    <property type="molecule type" value="Genomic_DNA"/>
</dbReference>
<sequence>MQGAENSKVEKGFVKFVDLFKLADLERALLPHKGTEQYDAVIRYYFACIGLLDSPRLLQPLTLFKQALGELGNHRVRREAENAPAPSPDSEAALSFAQVSDRVEGFEARLRYGVELMKTPATQVPKILHFVWLGGGLGDIQRDYINVWKKVLAGQGYKINVWYDNDALLAYRTNQLVVEAAKADAMQHGGVDSATERELGELYVARVIALKQQMYQYINDAVAKGESADAARMQLLVRGYGQDAQELRRLKTTNRDSIQALVDGDVQVRDLAGAEKPLQLQALYQREMRLRGNFAAASDVVRAEVLHLEGGSYTDVDNLPPLLKSVGGVDISGFSDDARLGLLQLLLNENPEWMPGRQALKSRYVDRTDEIPEAHRQALQAFAKGKPLLAQVFQPPQDLLVRPYALRAVAVRSTISNGYMMAHPGSAVLESVLKRLEFNLGLVDATARLAVQRGVKPEDSEAMQSLALEELERTYGSINDLPDMESVFATYLADAAASYYNDGIRPQSEGTIYLTGPVGIKDGTSDFEKARLTPRGAQVSREEMAIEPLLVVNRATEEELDHSWKDNETDFDKWVESEKQRWRDGQFKTRYAGNIDELLKHSTVEFELGWPLIEGRHVINTELLQRMADHLGEPFTRAMMSGHDGPVTFADRIPLDFNDRQLIRNQDTRRRPPASRSHEVTRSLALDEILTGLGTGAWQLAHLSPLQRLTLGALLGAESLDEQSFAALGGALDNLINSLSERGTSGRYAAIEQHLYQRRPAEFVAGLKSVADVLPTSSSNALSLKKTALSTAVTLHDWGRQVALIQYVATQEHRQQVQERVEQVLNQFEAGTVKMVPQDLLLHGAGDTVAGRCFPLVLAMSAALTQGEAASRRLRERFFLAVLEPDQADSQAFLQAVEEMHGVKAGDVGTVLGRLDLETVAATLEASVGTRTLMLNSDNHSMLVARTESGTNVTYHFYDPNFGVFEFDSSVSFKVALGKFFRLGMARHYAAYGEADHPRFDLIDIKGQQVSEQMLSTGVKVAHLFTEDTLPNVPLRKVRQRLNSAHGRALMENPRLGRALFDADHHWWAEQIASATSRLQEGHDSVSPLVPLFSSLEFTHEGPYRLGMLDPNTGELVATVTSIDGRLLRIRNYLSELFSTLGRKPVKAGATQQATEAAAVHTLNAGFAVQALMNALRGREGDDRTMTTAVRWHAYVNYAQLAHGTLFDAAGLIALVKEALRDEKIIARTSARVVGEALAPLTGKTIGAVAGHVANEGVGAVLGLANVGFDIYQLATAQNDLETVTYATQLTFDATSLALTGAGMGAGLAGAGTAAAVLGGAGVIIGGLAVGVTALAQAYAIIAEEAKAVGLFFNELEQAHRGQAYHYKPTQDVWLPRASLIVTDIDMDTGEVSLESTKLYPLRDHFGVPEFEADYARAINLSKELGYPDRMRFVPPADQAIVLPCTPQACYRYEYQTLPFSSQRHDTGFDIARRLEKRKPDGKWLFLHSFYSFPSHYIVNRLWPDYRATQISVKLDARERKLVVPNIPPAWQDKLSYRLQGGASLCTLVLSPGANVELVSAGTQNNRWILVAPWASESDIQFGKTGAFSVKDCQFKMSGTGPSEVFLVIDGGRLLKVEGSQQRRLVVVQEQAPKGIDGQVLQDHLLALARDHRLALPYTRINNYPIPFEKAEAPRYTTGWYDAAEDRVLHIRNDYDLSEEDLMLSAVAGEFAYFHEKDGFDILQVDASTGLLSHRYRLLVRKQGTGTIRSVEADGHGVLHVVQEYVQPDATVERFNYLIHDGQMWLSSVNRGLELQFEALLDDRHALTDWVPVLGDRFLFPPVLGEREYTTVDWQFAPYVSICWKMDETLRDMAWIRSRDNLIIRPVPRRHHLRGWRDSVQNLNDLMLLTVAGDNDVFVIYDRLFQKLCRVERTVVQGENRWSHRWVQPDRLKEVIAEQNSYLAKTEDGLVFEMGADGNAQFAGVGERWLKGRAQWWLALESLALQHEAEQFSIVGIANVAADAGVHGWFVGNRLLLSEVGSADVRLLGLTPDNQSAWLFDPAAGAVWRQAFVDPQRLGPAFGSGSQLRQADAVPKPEREWERQSFTDVWIEGAGLMGTTRDGVVFELHYQEQPMIVAVAPDWVAAQGESVTESLHALLATEAHRPFISVASRDPIEQWYIVDSGRLVRVAAADLPKDFQLLGTRRYADVLLHEPEARLVQGFPSKHRIGPLDYVRRVGEVLVIQGRMDANDLMPLIPDDVLMLVVRMGRGSMKCHLTPALARKLDSLVVDCRFPLGGTPLVPGRLIWSPDSPQKLEASLVGDHLIVVDPDSEHNLIWRNACASDTSLRGDAMLEVQGLRRCKVSSLVRWLMERRGGSNSVKLKELLDEAKGKVTADSTL</sequence>
<evidence type="ECO:0000259" key="1">
    <source>
        <dbReference type="Pfam" id="PF12918"/>
    </source>
</evidence>
<reference evidence="4 5" key="1">
    <citation type="journal article" date="2009" name="Genome Biol.">
        <title>Genomic and genetic analyses of diversity and plant interactions of Pseudomonas fluorescens.</title>
        <authorList>
            <person name="Silby M.W."/>
            <person name="Cerdeno-Tarraga A.M."/>
            <person name="Vernikos G.S."/>
            <person name="Giddens S.R."/>
            <person name="Jackson R.W."/>
            <person name="Preston G.M."/>
            <person name="Zhang X.X."/>
            <person name="Moon C.D."/>
            <person name="Gehrig S.M."/>
            <person name="Godfrey S.A."/>
            <person name="Knight C.G."/>
            <person name="Malone J.G."/>
            <person name="Robinson Z."/>
            <person name="Spiers A.J."/>
            <person name="Harris S."/>
            <person name="Challis G.L."/>
            <person name="Yaxley A.M."/>
            <person name="Harris D."/>
            <person name="Seeger K."/>
            <person name="Murphy L."/>
            <person name="Rutter S."/>
            <person name="Squares R."/>
            <person name="Quail M.A."/>
            <person name="Saunders E."/>
            <person name="Mavromatis K."/>
            <person name="Brettin T.S."/>
            <person name="Bentley S.D."/>
            <person name="Hothersall J."/>
            <person name="Stephens E."/>
            <person name="Thomas C.M."/>
            <person name="Parkhill J."/>
            <person name="Levy S.B."/>
            <person name="Rainey P.B."/>
            <person name="Thomson N.R."/>
        </authorList>
    </citation>
    <scope>NUCLEOTIDE SEQUENCE [LARGE SCALE GENOMIC DNA]</scope>
    <source>
        <strain evidence="4 5">Pf0-1</strain>
    </source>
</reference>
<dbReference type="Pfam" id="PF12919">
    <property type="entry name" value="TcdA_TcdB"/>
    <property type="match status" value="1"/>
</dbReference>
<dbReference type="Gene3D" id="3.90.550.20">
    <property type="match status" value="1"/>
</dbReference>
<dbReference type="GO" id="GO:0016757">
    <property type="term" value="F:glycosyltransferase activity"/>
    <property type="evidence" value="ECO:0007669"/>
    <property type="project" value="InterPro"/>
</dbReference>
<dbReference type="Proteomes" id="UP000002704">
    <property type="component" value="Chromosome"/>
</dbReference>
<feature type="domain" description="TcdA/TcdB toxin N-terminal helical" evidence="1">
    <location>
        <begin position="36"/>
        <end position="103"/>
    </location>
</feature>
<dbReference type="InterPro" id="IPR024770">
    <property type="entry name" value="TcdA/TcdB_cat"/>
</dbReference>
<name>Q3KIQ4_PSEPF</name>
<dbReference type="HOGENOM" id="CLU_229658_0_0_6"/>
<dbReference type="Pfam" id="PF12918">
    <property type="entry name" value="TcdB_N"/>
    <property type="match status" value="1"/>
</dbReference>
<dbReference type="KEGG" id="pfo:Pfl01_0608"/>
<evidence type="ECO:0000313" key="4">
    <source>
        <dbReference type="EMBL" id="ABA72352.1"/>
    </source>
</evidence>
<proteinExistence type="predicted"/>